<feature type="transmembrane region" description="Helical" evidence="10">
    <location>
        <begin position="619"/>
        <end position="641"/>
    </location>
</feature>
<feature type="transmembrane region" description="Helical" evidence="10">
    <location>
        <begin position="523"/>
        <end position="539"/>
    </location>
</feature>
<comment type="subcellular location">
    <subcellularLocation>
        <location evidence="1">Membrane</location>
        <topology evidence="1">Multi-pass membrane protein</topology>
    </subcellularLocation>
</comment>
<evidence type="ECO:0000256" key="8">
    <source>
        <dbReference type="ARBA" id="ARBA00059506"/>
    </source>
</evidence>
<dbReference type="RefSeq" id="WP_250873212.1">
    <property type="nucleotide sequence ID" value="NZ_JALXFV010000003.1"/>
</dbReference>
<organism evidence="13 14">
    <name type="scientific">Halomarina rubra</name>
    <dbReference type="NCBI Taxonomy" id="2071873"/>
    <lineage>
        <taxon>Archaea</taxon>
        <taxon>Methanobacteriati</taxon>
        <taxon>Methanobacteriota</taxon>
        <taxon>Stenosarchaea group</taxon>
        <taxon>Halobacteria</taxon>
        <taxon>Halobacteriales</taxon>
        <taxon>Natronomonadaceae</taxon>
        <taxon>Halomarina</taxon>
    </lineage>
</organism>
<dbReference type="Pfam" id="PF01496">
    <property type="entry name" value="V_ATPase_I"/>
    <property type="match status" value="1"/>
</dbReference>
<evidence type="ECO:0000256" key="10">
    <source>
        <dbReference type="RuleBase" id="RU361189"/>
    </source>
</evidence>
<keyword evidence="11" id="KW-0175">Coiled coil</keyword>
<feature type="transmembrane region" description="Helical" evidence="10">
    <location>
        <begin position="482"/>
        <end position="503"/>
    </location>
</feature>
<keyword evidence="4 10" id="KW-0812">Transmembrane</keyword>
<feature type="coiled-coil region" evidence="11">
    <location>
        <begin position="85"/>
        <end position="119"/>
    </location>
</feature>
<dbReference type="GO" id="GO:0006811">
    <property type="term" value="P:monoatomic ion transport"/>
    <property type="evidence" value="ECO:0007669"/>
    <property type="project" value="UniProtKB-KW"/>
</dbReference>
<dbReference type="Gene3D" id="1.20.1460.20">
    <property type="match status" value="1"/>
</dbReference>
<evidence type="ECO:0000256" key="1">
    <source>
        <dbReference type="ARBA" id="ARBA00004141"/>
    </source>
</evidence>
<keyword evidence="6 10" id="KW-0406">Ion transport</keyword>
<dbReference type="PANTHER" id="PTHR11629:SF63">
    <property type="entry name" value="V-TYPE PROTON ATPASE SUBUNIT A"/>
    <property type="match status" value="1"/>
</dbReference>
<keyword evidence="7 10" id="KW-0472">Membrane</keyword>
<evidence type="ECO:0000313" key="13">
    <source>
        <dbReference type="EMBL" id="MFD1513259.1"/>
    </source>
</evidence>
<protein>
    <recommendedName>
        <fullName evidence="9 10">A-type ATP synthase subunit I</fullName>
    </recommendedName>
</protein>
<gene>
    <name evidence="13" type="ORF">ACFSBT_08215</name>
</gene>
<comment type="caution">
    <text evidence="13">The sequence shown here is derived from an EMBL/GenBank/DDBJ whole genome shotgun (WGS) entry which is preliminary data.</text>
</comment>
<evidence type="ECO:0000256" key="12">
    <source>
        <dbReference type="SAM" id="MobiDB-lite"/>
    </source>
</evidence>
<keyword evidence="14" id="KW-1185">Reference proteome</keyword>
<dbReference type="InterPro" id="IPR002490">
    <property type="entry name" value="V-ATPase_116kDa_su"/>
</dbReference>
<feature type="compositionally biased region" description="Basic and acidic residues" evidence="12">
    <location>
        <begin position="308"/>
        <end position="318"/>
    </location>
</feature>
<evidence type="ECO:0000256" key="7">
    <source>
        <dbReference type="ARBA" id="ARBA00023136"/>
    </source>
</evidence>
<dbReference type="Gene3D" id="3.30.70.2170">
    <property type="match status" value="1"/>
</dbReference>
<reference evidence="13 14" key="1">
    <citation type="journal article" date="2019" name="Int. J. Syst. Evol. Microbiol.">
        <title>The Global Catalogue of Microorganisms (GCM) 10K type strain sequencing project: providing services to taxonomists for standard genome sequencing and annotation.</title>
        <authorList>
            <consortium name="The Broad Institute Genomics Platform"/>
            <consortium name="The Broad Institute Genome Sequencing Center for Infectious Disease"/>
            <person name="Wu L."/>
            <person name="Ma J."/>
        </authorList>
    </citation>
    <scope>NUCLEOTIDE SEQUENCE [LARGE SCALE GENOMIC DNA]</scope>
    <source>
        <strain evidence="13 14">CGMCC 1.12563</strain>
    </source>
</reference>
<evidence type="ECO:0000256" key="6">
    <source>
        <dbReference type="ARBA" id="ARBA00023065"/>
    </source>
</evidence>
<evidence type="ECO:0000256" key="2">
    <source>
        <dbReference type="ARBA" id="ARBA00009904"/>
    </source>
</evidence>
<accession>A0ABD6AU14</accession>
<proteinExistence type="inferred from homology"/>
<feature type="region of interest" description="Disordered" evidence="12">
    <location>
        <begin position="308"/>
        <end position="340"/>
    </location>
</feature>
<evidence type="ECO:0000256" key="4">
    <source>
        <dbReference type="ARBA" id="ARBA00022692"/>
    </source>
</evidence>
<evidence type="ECO:0000256" key="3">
    <source>
        <dbReference type="ARBA" id="ARBA00022448"/>
    </source>
</evidence>
<feature type="transmembrane region" description="Helical" evidence="10">
    <location>
        <begin position="389"/>
        <end position="419"/>
    </location>
</feature>
<keyword evidence="5 10" id="KW-1133">Transmembrane helix</keyword>
<dbReference type="AlphaFoldDB" id="A0ABD6AU14"/>
<dbReference type="EMBL" id="JBHUDC010000003">
    <property type="protein sequence ID" value="MFD1513259.1"/>
    <property type="molecule type" value="Genomic_DNA"/>
</dbReference>
<dbReference type="GO" id="GO:0016020">
    <property type="term" value="C:membrane"/>
    <property type="evidence" value="ECO:0007669"/>
    <property type="project" value="UniProtKB-SubCell"/>
</dbReference>
<keyword evidence="3 10" id="KW-0813">Transport</keyword>
<comment type="function">
    <text evidence="8">Component of the A-type ATP synthase that produces ATP from ADP in the presence of a proton gradient across the membrane.</text>
</comment>
<feature type="coiled-coil region" evidence="11">
    <location>
        <begin position="209"/>
        <end position="236"/>
    </location>
</feature>
<dbReference type="Gene3D" id="3.30.70.2750">
    <property type="match status" value="1"/>
</dbReference>
<sequence length="746" mass="81594">MLRPERMSRVSVTGSKRVMDDVIETVHDLRLLHVTDYEGAWEGFDPGDPMVGADAASEKLVTVRSLQSILGVEDEDAGPARIVTEDALATELEEIRTEVNSLDDRRSTLRDDLRAVEDRIATMEPFARLGIDLDLLRGYDTLSVAVGEGDEQRVRRALVDADVDSYEVYEGDGVLAVFARTDDLDSILVDAEFTAYEIPDADGSPEEYLEDLRHEREQLRSKLRTVEDELDEQRLDVGGFLLAAEETLAIKVQQREAPLSFATTENAFVAEGWIPTTRFVDLAEGLYEEVGDHVEVDELERAQYDGEGKVISREEVGGRDAPGTPDPTAADGGQVRADGGADVSAERGVHGQTNTNPPVIQKNPSGVRAYETLVQVINRPKYSEIDPTIFVFLTFPIFFGLMIGDLGYGLLYMTLGWFLATRFDNPAIKSLGGVGIFAGVFTAIFGILYGEIFGLHVLGEVVWPSGSPPFHKGLQPHYEQYALLWLVVSVLFGILHLAIGWIVDFYQRLDHGFGEAMLESGSWLVMMFGLWAWIFSYALEGTSPGFMVGPDSVFNGNPVALGFTGLPAFDLFTIPVVGMALSGWLVVFLVGLVMLVAGEPIEAVEFLNVLVNVLSYTRLAAVLLAKAGMAFVVNLLVFGAYEHHGEWHFIFTEGYTVSEVTSKYGAEAVMFPGLVNGEGAVAVVLGAIGGILLLVVGHALVLVLGITSAGLQAVRLEYVEFFGKFFEGGGETYSPFGYDRRYTTED</sequence>
<feature type="transmembrane region" description="Helical" evidence="10">
    <location>
        <begin position="431"/>
        <end position="450"/>
    </location>
</feature>
<dbReference type="PANTHER" id="PTHR11629">
    <property type="entry name" value="VACUOLAR PROTON ATPASES"/>
    <property type="match status" value="1"/>
</dbReference>
<feature type="transmembrane region" description="Helical" evidence="10">
    <location>
        <begin position="680"/>
        <end position="706"/>
    </location>
</feature>
<feature type="transmembrane region" description="Helical" evidence="10">
    <location>
        <begin position="572"/>
        <end position="598"/>
    </location>
</feature>
<evidence type="ECO:0000313" key="14">
    <source>
        <dbReference type="Proteomes" id="UP001597187"/>
    </source>
</evidence>
<name>A0ABD6AU14_9EURY</name>
<evidence type="ECO:0000256" key="9">
    <source>
        <dbReference type="ARBA" id="ARBA00068671"/>
    </source>
</evidence>
<evidence type="ECO:0000256" key="11">
    <source>
        <dbReference type="SAM" id="Coils"/>
    </source>
</evidence>
<comment type="similarity">
    <text evidence="2 10">Belongs to the V-ATPase 116 kDa subunit family.</text>
</comment>
<evidence type="ECO:0000256" key="5">
    <source>
        <dbReference type="ARBA" id="ARBA00022989"/>
    </source>
</evidence>
<dbReference type="Proteomes" id="UP001597187">
    <property type="component" value="Unassembled WGS sequence"/>
</dbReference>